<evidence type="ECO:0000256" key="2">
    <source>
        <dbReference type="ARBA" id="ARBA00022692"/>
    </source>
</evidence>
<feature type="transmembrane region" description="Helical" evidence="5">
    <location>
        <begin position="87"/>
        <end position="107"/>
    </location>
</feature>
<evidence type="ECO:0000313" key="7">
    <source>
        <dbReference type="Proteomes" id="UP000293719"/>
    </source>
</evidence>
<keyword evidence="3 5" id="KW-1133">Transmembrane helix</keyword>
<keyword evidence="7" id="KW-1185">Reference proteome</keyword>
<evidence type="ECO:0000256" key="5">
    <source>
        <dbReference type="SAM" id="Phobius"/>
    </source>
</evidence>
<dbReference type="AlphaFoldDB" id="A0A4P6V0L3"/>
<accession>A0A4P6V0L3</accession>
<dbReference type="Proteomes" id="UP000293719">
    <property type="component" value="Chromosome"/>
</dbReference>
<keyword evidence="4 5" id="KW-0472">Membrane</keyword>
<proteinExistence type="predicted"/>
<protein>
    <submittedName>
        <fullName evidence="6">DoxX family protein</fullName>
    </submittedName>
</protein>
<feature type="transmembrane region" description="Helical" evidence="5">
    <location>
        <begin position="21"/>
        <end position="43"/>
    </location>
</feature>
<dbReference type="OrthoDB" id="9810206at2"/>
<evidence type="ECO:0000256" key="4">
    <source>
        <dbReference type="ARBA" id="ARBA00023136"/>
    </source>
</evidence>
<evidence type="ECO:0000256" key="3">
    <source>
        <dbReference type="ARBA" id="ARBA00022989"/>
    </source>
</evidence>
<dbReference type="GeneID" id="90767578"/>
<dbReference type="RefSeq" id="WP_131616535.1">
    <property type="nucleotide sequence ID" value="NZ_CP036532.1"/>
</dbReference>
<dbReference type="InterPro" id="IPR032808">
    <property type="entry name" value="DoxX"/>
</dbReference>
<dbReference type="KEGG" id="rpod:E0E05_09745"/>
<sequence>MRSADRVDRSEAVRREPAASVLIAIARIAFGVFFVGSAVLKLAATGYMAGMLSRAGFGQPAPLVYAAMALQTAGGAALIIGRLIVPAAFGLIAYVAVVNWYLHPFWVLQGEEAAIQFQLFSKNAGIMAGLLAIAGAAVLDRSRA</sequence>
<dbReference type="Pfam" id="PF07681">
    <property type="entry name" value="DoxX"/>
    <property type="match status" value="1"/>
</dbReference>
<organism evidence="6 7">
    <name type="scientific">Roseitalea porphyridii</name>
    <dbReference type="NCBI Taxonomy" id="1852022"/>
    <lineage>
        <taxon>Bacteria</taxon>
        <taxon>Pseudomonadati</taxon>
        <taxon>Pseudomonadota</taxon>
        <taxon>Alphaproteobacteria</taxon>
        <taxon>Hyphomicrobiales</taxon>
        <taxon>Ahrensiaceae</taxon>
        <taxon>Roseitalea</taxon>
    </lineage>
</organism>
<gene>
    <name evidence="6" type="ORF">E0E05_09745</name>
</gene>
<evidence type="ECO:0000313" key="6">
    <source>
        <dbReference type="EMBL" id="QBK30851.1"/>
    </source>
</evidence>
<name>A0A4P6V0L3_9HYPH</name>
<dbReference type="EMBL" id="CP036532">
    <property type="protein sequence ID" value="QBK30851.1"/>
    <property type="molecule type" value="Genomic_DNA"/>
</dbReference>
<feature type="transmembrane region" description="Helical" evidence="5">
    <location>
        <begin position="63"/>
        <end position="80"/>
    </location>
</feature>
<reference evidence="6 7" key="1">
    <citation type="journal article" date="2017" name="Int. J. Syst. Evol. Microbiol.">
        <title>Roseitalea porphyridii gen. nov., sp. nov., isolated from a red alga, and reclassification of Hoeflea suaedae Chung et al. 2013 as Pseudohoeflea suaedae gen. nov., comb. nov.</title>
        <authorList>
            <person name="Hyeon J.W."/>
            <person name="Jeong S.E."/>
            <person name="Baek K."/>
            <person name="Jeon C.O."/>
        </authorList>
    </citation>
    <scope>NUCLEOTIDE SEQUENCE [LARGE SCALE GENOMIC DNA]</scope>
    <source>
        <strain evidence="6 7">MA7-20</strain>
    </source>
</reference>
<keyword evidence="2 5" id="KW-0812">Transmembrane</keyword>
<comment type="subcellular location">
    <subcellularLocation>
        <location evidence="1">Membrane</location>
        <topology evidence="1">Multi-pass membrane protein</topology>
    </subcellularLocation>
</comment>
<feature type="transmembrane region" description="Helical" evidence="5">
    <location>
        <begin position="119"/>
        <end position="139"/>
    </location>
</feature>
<evidence type="ECO:0000256" key="1">
    <source>
        <dbReference type="ARBA" id="ARBA00004141"/>
    </source>
</evidence>
<dbReference type="GO" id="GO:0016020">
    <property type="term" value="C:membrane"/>
    <property type="evidence" value="ECO:0007669"/>
    <property type="project" value="UniProtKB-SubCell"/>
</dbReference>